<dbReference type="HOGENOM" id="CLU_028193_0_0_1"/>
<keyword evidence="4" id="KW-1185">Reference proteome</keyword>
<proteinExistence type="predicted"/>
<evidence type="ECO:0000313" key="3">
    <source>
        <dbReference type="EMBL" id="KIL54640.1"/>
    </source>
</evidence>
<dbReference type="InterPro" id="IPR045341">
    <property type="entry name" value="DUF6532"/>
</dbReference>
<organism evidence="3 4">
    <name type="scientific">Amanita muscaria (strain Koide BX008)</name>
    <dbReference type="NCBI Taxonomy" id="946122"/>
    <lineage>
        <taxon>Eukaryota</taxon>
        <taxon>Fungi</taxon>
        <taxon>Dikarya</taxon>
        <taxon>Basidiomycota</taxon>
        <taxon>Agaricomycotina</taxon>
        <taxon>Agaricomycetes</taxon>
        <taxon>Agaricomycetidae</taxon>
        <taxon>Agaricales</taxon>
        <taxon>Pluteineae</taxon>
        <taxon>Amanitaceae</taxon>
        <taxon>Amanita</taxon>
    </lineage>
</organism>
<dbReference type="Proteomes" id="UP000054549">
    <property type="component" value="Unassembled WGS sequence"/>
</dbReference>
<dbReference type="EMBL" id="KN818676">
    <property type="protein sequence ID" value="KIL54640.1"/>
    <property type="molecule type" value="Genomic_DNA"/>
</dbReference>
<feature type="region of interest" description="Disordered" evidence="1">
    <location>
        <begin position="64"/>
        <end position="225"/>
    </location>
</feature>
<dbReference type="AlphaFoldDB" id="A0A0C2RWI4"/>
<protein>
    <recommendedName>
        <fullName evidence="2">DUF6532 domain-containing protein</fullName>
    </recommendedName>
</protein>
<feature type="compositionally biased region" description="Basic and acidic residues" evidence="1">
    <location>
        <begin position="161"/>
        <end position="171"/>
    </location>
</feature>
<evidence type="ECO:0000256" key="1">
    <source>
        <dbReference type="SAM" id="MobiDB-lite"/>
    </source>
</evidence>
<feature type="compositionally biased region" description="Basic and acidic residues" evidence="1">
    <location>
        <begin position="64"/>
        <end position="83"/>
    </location>
</feature>
<feature type="region of interest" description="Disordered" evidence="1">
    <location>
        <begin position="554"/>
        <end position="573"/>
    </location>
</feature>
<dbReference type="InParanoid" id="A0A0C2RWI4"/>
<dbReference type="OrthoDB" id="3014170at2759"/>
<feature type="region of interest" description="Disordered" evidence="1">
    <location>
        <begin position="1"/>
        <end position="28"/>
    </location>
</feature>
<feature type="compositionally biased region" description="Acidic residues" evidence="1">
    <location>
        <begin position="147"/>
        <end position="157"/>
    </location>
</feature>
<sequence length="588" mass="64725">MPGLRMTTRPSNKDKHPGQILLGSPCRTSEEMDQLCKEAAARAEAEEKRLTAAIEKVAQIEDTLRDKDNEQELERRQRREQLRAENPSVVTKKGKENKGGGMSGIASKKPQRAAAAKNKGKTAVEDSEEESGVSDADPEFKAASDASGDESSGDDTGSESGDSHDASEVVTKKRKRSKPGKKKNVKKGRKDVKVMRKNLPPASSATSLNAKHKAVPDKTGPKVVDTPVFDPEWAKKHATSKESKGTKCAAPVSMQDNDSCVGYGRFAGNNEDDTVEASTVRKSVLKPGKAAKDLYPSIHIQNTSTDTPKTMKEDEVIPRTRQLLGTLEPWTLLTPELVQPILDEVFGKRMYTAARNEVFFNLAKMRMENWCHNFSQAGIDAVKSLLINNEVETPAAVKELIGEYLSKVPIAPKSEFDTYAFHWANWKEDGAIKTGFCQNNLILHTFAHAHLAHIKLEGVESFGEEKPIGALLMAMQAVGRALEMWSDGTKSTAKPLPFSGDNYSDIYIKINNQSNKRRRLRRATIFVSTLKNIDKDTWDIILKLAHEYIETGTRRRGSSASASSNSALVTGTQAEEIEDPDADFVMAI</sequence>
<evidence type="ECO:0000313" key="4">
    <source>
        <dbReference type="Proteomes" id="UP000054549"/>
    </source>
</evidence>
<accession>A0A0C2RWI4</accession>
<feature type="domain" description="DUF6532" evidence="2">
    <location>
        <begin position="417"/>
        <end position="510"/>
    </location>
</feature>
<gene>
    <name evidence="3" type="ORF">M378DRAFT_18705</name>
</gene>
<feature type="compositionally biased region" description="Basic residues" evidence="1">
    <location>
        <begin position="172"/>
        <end position="190"/>
    </location>
</feature>
<evidence type="ECO:0000259" key="2">
    <source>
        <dbReference type="Pfam" id="PF20149"/>
    </source>
</evidence>
<feature type="compositionally biased region" description="Low complexity" evidence="1">
    <location>
        <begin position="558"/>
        <end position="567"/>
    </location>
</feature>
<dbReference type="Pfam" id="PF20149">
    <property type="entry name" value="DUF6532"/>
    <property type="match status" value="1"/>
</dbReference>
<reference evidence="3 4" key="1">
    <citation type="submission" date="2014-04" db="EMBL/GenBank/DDBJ databases">
        <title>Evolutionary Origins and Diversification of the Mycorrhizal Mutualists.</title>
        <authorList>
            <consortium name="DOE Joint Genome Institute"/>
            <consortium name="Mycorrhizal Genomics Consortium"/>
            <person name="Kohler A."/>
            <person name="Kuo A."/>
            <person name="Nagy L.G."/>
            <person name="Floudas D."/>
            <person name="Copeland A."/>
            <person name="Barry K.W."/>
            <person name="Cichocki N."/>
            <person name="Veneault-Fourrey C."/>
            <person name="LaButti K."/>
            <person name="Lindquist E.A."/>
            <person name="Lipzen A."/>
            <person name="Lundell T."/>
            <person name="Morin E."/>
            <person name="Murat C."/>
            <person name="Riley R."/>
            <person name="Ohm R."/>
            <person name="Sun H."/>
            <person name="Tunlid A."/>
            <person name="Henrissat B."/>
            <person name="Grigoriev I.V."/>
            <person name="Hibbett D.S."/>
            <person name="Martin F."/>
        </authorList>
    </citation>
    <scope>NUCLEOTIDE SEQUENCE [LARGE SCALE GENOMIC DNA]</scope>
    <source>
        <strain evidence="3 4">Koide BX008</strain>
    </source>
</reference>
<name>A0A0C2RWI4_AMAMK</name>